<dbReference type="GO" id="GO:0008810">
    <property type="term" value="F:cellulase activity"/>
    <property type="evidence" value="ECO:0007669"/>
    <property type="project" value="UniProtKB-EC"/>
</dbReference>
<evidence type="ECO:0000313" key="10">
    <source>
        <dbReference type="Proteomes" id="UP000235746"/>
    </source>
</evidence>
<proteinExistence type="inferred from homology"/>
<keyword evidence="4" id="KW-0378">Hydrolase</keyword>
<dbReference type="RefSeq" id="WP_102578909.1">
    <property type="nucleotide sequence ID" value="NZ_MCYL01000044.1"/>
</dbReference>
<dbReference type="EMBL" id="MCYL01000044">
    <property type="protein sequence ID" value="PML53756.1"/>
    <property type="molecule type" value="Genomic_DNA"/>
</dbReference>
<dbReference type="Proteomes" id="UP000235746">
    <property type="component" value="Unassembled WGS sequence"/>
</dbReference>
<comment type="catalytic activity">
    <reaction evidence="1">
        <text>Endohydrolysis of (1-&gt;4)-beta-D-glucosidic linkages in cellulose, lichenin and cereal beta-D-glucans.</text>
        <dbReference type="EC" id="3.2.1.4"/>
    </reaction>
</comment>
<gene>
    <name evidence="9" type="ORF">BCT74_10410</name>
</gene>
<protein>
    <recommendedName>
        <fullName evidence="3">cellulase</fullName>
        <ecNumber evidence="3">3.2.1.4</ecNumber>
    </recommendedName>
</protein>
<evidence type="ECO:0000256" key="4">
    <source>
        <dbReference type="ARBA" id="ARBA00022801"/>
    </source>
</evidence>
<accession>A0A2N7IBT9</accession>
<dbReference type="PRINTS" id="PR00735">
    <property type="entry name" value="GLHYDRLASE8"/>
</dbReference>
<dbReference type="GO" id="GO:0030245">
    <property type="term" value="P:cellulose catabolic process"/>
    <property type="evidence" value="ECO:0007669"/>
    <property type="project" value="UniProtKB-KW"/>
</dbReference>
<evidence type="ECO:0000256" key="6">
    <source>
        <dbReference type="ARBA" id="ARBA00023295"/>
    </source>
</evidence>
<dbReference type="Pfam" id="PF01270">
    <property type="entry name" value="Glyco_hydro_8"/>
    <property type="match status" value="1"/>
</dbReference>
<dbReference type="SUPFAM" id="SSF48208">
    <property type="entry name" value="Six-hairpin glycosidases"/>
    <property type="match status" value="1"/>
</dbReference>
<evidence type="ECO:0000256" key="5">
    <source>
        <dbReference type="ARBA" id="ARBA00023001"/>
    </source>
</evidence>
<dbReference type="InterPro" id="IPR008928">
    <property type="entry name" value="6-hairpin_glycosidase_sf"/>
</dbReference>
<dbReference type="NCBIfam" id="NF008305">
    <property type="entry name" value="PRK11097.1"/>
    <property type="match status" value="1"/>
</dbReference>
<reference evidence="10" key="1">
    <citation type="submission" date="2016-07" db="EMBL/GenBank/DDBJ databases">
        <title>Nontailed viruses are major unrecognized killers of bacteria in the ocean.</title>
        <authorList>
            <person name="Kauffman K."/>
            <person name="Hussain F."/>
            <person name="Yang J."/>
            <person name="Arevalo P."/>
            <person name="Brown J."/>
            <person name="Cutler M."/>
            <person name="Kelly L."/>
            <person name="Polz M.F."/>
        </authorList>
    </citation>
    <scope>NUCLEOTIDE SEQUENCE [LARGE SCALE GENOMIC DNA]</scope>
    <source>
        <strain evidence="10">10N.261.51.B8</strain>
    </source>
</reference>
<evidence type="ECO:0000256" key="1">
    <source>
        <dbReference type="ARBA" id="ARBA00000966"/>
    </source>
</evidence>
<keyword evidence="8" id="KW-0732">Signal</keyword>
<feature type="signal peptide" evidence="8">
    <location>
        <begin position="1"/>
        <end position="18"/>
    </location>
</feature>
<comment type="similarity">
    <text evidence="2">Belongs to the glycosyl hydrolase 8 (cellulase D) family.</text>
</comment>
<keyword evidence="7" id="KW-0119">Carbohydrate metabolism</keyword>
<evidence type="ECO:0000256" key="2">
    <source>
        <dbReference type="ARBA" id="ARBA00009209"/>
    </source>
</evidence>
<evidence type="ECO:0000256" key="8">
    <source>
        <dbReference type="SAM" id="SignalP"/>
    </source>
</evidence>
<keyword evidence="5" id="KW-0136">Cellulose degradation</keyword>
<organism evidence="9 10">
    <name type="scientific">Vibrio lentus</name>
    <dbReference type="NCBI Taxonomy" id="136468"/>
    <lineage>
        <taxon>Bacteria</taxon>
        <taxon>Pseudomonadati</taxon>
        <taxon>Pseudomonadota</taxon>
        <taxon>Gammaproteobacteria</taxon>
        <taxon>Vibrionales</taxon>
        <taxon>Vibrionaceae</taxon>
        <taxon>Vibrio</taxon>
    </lineage>
</organism>
<feature type="chain" id="PRO_5014626985" description="cellulase" evidence="8">
    <location>
        <begin position="19"/>
        <end position="371"/>
    </location>
</feature>
<comment type="caution">
    <text evidence="9">The sequence shown here is derived from an EMBL/GenBank/DDBJ whole genome shotgun (WGS) entry which is preliminary data.</text>
</comment>
<evidence type="ECO:0000313" key="9">
    <source>
        <dbReference type="EMBL" id="PML53756.1"/>
    </source>
</evidence>
<sequence length="371" mass="41560">MKKLILLLSLLISPQLMAATCEWAQWSNFKSTYIDSGRVIDGSDERLITTSEGQSYALFFALVANDQEAFEQVLNWTQTNLAGGDLTARLPAWLWGKRVDGQFGILDANPASDSDLWIAYALGEAGRLWDNYYYQSLGHLLAARILREESVQLADVGTILLPAPKGFDLGDDGYRLNPSYVPLQLIDRMQELYPQYSWDSMYQSSALMLDQTLAKGFSPDWVTLNEKQFTEDKITGSVGSYNAIRTYLWAGMLNEQNQHKAQLVNRMQPFASAVKRLGAPPREVDTVTGKYSQKGSAGFSAAALPLLASMDNSELLEAQATRAKNEVVTGKNNHYYDNVLSLFGLGWHNERFRFGEHGELQPAWSKQCQQE</sequence>
<dbReference type="EC" id="3.2.1.4" evidence="3"/>
<dbReference type="InterPro" id="IPR002037">
    <property type="entry name" value="Glyco_hydro_8"/>
</dbReference>
<dbReference type="AlphaFoldDB" id="A0A2N7IBT9"/>
<name>A0A2N7IBT9_9VIBR</name>
<keyword evidence="7" id="KW-0624">Polysaccharide degradation</keyword>
<dbReference type="InterPro" id="IPR012341">
    <property type="entry name" value="6hp_glycosidase-like_sf"/>
</dbReference>
<dbReference type="Gene3D" id="1.50.10.10">
    <property type="match status" value="1"/>
</dbReference>
<evidence type="ECO:0000256" key="7">
    <source>
        <dbReference type="ARBA" id="ARBA00023326"/>
    </source>
</evidence>
<evidence type="ECO:0000256" key="3">
    <source>
        <dbReference type="ARBA" id="ARBA00012601"/>
    </source>
</evidence>
<keyword evidence="6" id="KW-0326">Glycosidase</keyword>